<dbReference type="Pfam" id="PF03009">
    <property type="entry name" value="GDPD"/>
    <property type="match status" value="2"/>
</dbReference>
<dbReference type="SUPFAM" id="SSF51695">
    <property type="entry name" value="PLC-like phosphodiesterases"/>
    <property type="match status" value="2"/>
</dbReference>
<dbReference type="InterPro" id="IPR030395">
    <property type="entry name" value="GP_PDE_dom"/>
</dbReference>
<dbReference type="RefSeq" id="WP_320685684.1">
    <property type="nucleotide sequence ID" value="NZ_JAXBLV010000056.1"/>
</dbReference>
<dbReference type="PANTHER" id="PTHR46211:SF14">
    <property type="entry name" value="GLYCEROPHOSPHODIESTER PHOSPHODIESTERASE"/>
    <property type="match status" value="1"/>
</dbReference>
<dbReference type="PROSITE" id="PS51704">
    <property type="entry name" value="GP_PDE"/>
    <property type="match status" value="2"/>
</dbReference>
<evidence type="ECO:0000313" key="3">
    <source>
        <dbReference type="Proteomes" id="UP001272242"/>
    </source>
</evidence>
<dbReference type="Gene3D" id="3.20.20.190">
    <property type="entry name" value="Phosphatidylinositol (PI) phosphodiesterase"/>
    <property type="match status" value="2"/>
</dbReference>
<dbReference type="PROSITE" id="PS51318">
    <property type="entry name" value="TAT"/>
    <property type="match status" value="1"/>
</dbReference>
<dbReference type="Proteomes" id="UP001272242">
    <property type="component" value="Unassembled WGS sequence"/>
</dbReference>
<gene>
    <name evidence="2" type="ORF">R5W23_005968</name>
</gene>
<evidence type="ECO:0000259" key="1">
    <source>
        <dbReference type="PROSITE" id="PS51704"/>
    </source>
</evidence>
<feature type="domain" description="GP-PDE" evidence="1">
    <location>
        <begin position="41"/>
        <end position="273"/>
    </location>
</feature>
<feature type="domain" description="GP-PDE" evidence="1">
    <location>
        <begin position="283"/>
        <end position="512"/>
    </location>
</feature>
<proteinExistence type="predicted"/>
<organism evidence="2 3">
    <name type="scientific">Gemmata algarum</name>
    <dbReference type="NCBI Taxonomy" id="2975278"/>
    <lineage>
        <taxon>Bacteria</taxon>
        <taxon>Pseudomonadati</taxon>
        <taxon>Planctomycetota</taxon>
        <taxon>Planctomycetia</taxon>
        <taxon>Gemmatales</taxon>
        <taxon>Gemmataceae</taxon>
        <taxon>Gemmata</taxon>
    </lineage>
</organism>
<name>A0ABU5EUK6_9BACT</name>
<dbReference type="EMBL" id="JAXBLV010000056">
    <property type="protein sequence ID" value="MDY3558811.1"/>
    <property type="molecule type" value="Genomic_DNA"/>
</dbReference>
<dbReference type="CDD" id="cd08566">
    <property type="entry name" value="GDPD_AtGDE_like"/>
    <property type="match status" value="2"/>
</dbReference>
<dbReference type="InterPro" id="IPR017946">
    <property type="entry name" value="PLC-like_Pdiesterase_TIM-brl"/>
</dbReference>
<evidence type="ECO:0000313" key="2">
    <source>
        <dbReference type="EMBL" id="MDY3558811.1"/>
    </source>
</evidence>
<keyword evidence="3" id="KW-1185">Reference proteome</keyword>
<protein>
    <submittedName>
        <fullName evidence="2">Glycerophosphodiester phosphodiesterase family protein</fullName>
    </submittedName>
</protein>
<sequence length="520" mass="55797">MSHITRRAFLASPAVAASSLSARAGEKRLPFFEPVAPPRRVQVVAHRGLAQLAPENTRFAVEACAGDLIEWAEIGVRLTKDGKHVVFYDDRLDGKTDGSGPAAGLALDRLQALDAGTWFAPRFAAARLLSLSEALALAKGKVNLSLDCKSVDPELLAREVQAAGMEQQVVALAPPATLAAVRKASRGAVPTIAEYRPASDFGTFITDVAPTAVEIGAADVTPELCKTFRAAGVIVRANTLGAKWDAPETWLKTAAAGADWLKTDNPGGARTALMRERVTKWPVRVAHHRGANRYAPENTLPAIRTAVGLGADFVEIDVRTTKDGKFVLMHDSTVNRTTNGKGKVADLTLDEIRKLDAGAWFGKPFAGTTVPTLDEALAALGDRASVYLDAKDVGPEALAAAVKAHGLFDRHVVYQSAEYGARLKKLDARLRPLPPLKTLADLERVAETKPYGVDASWRALSKELIAACHAKGIQVFADALGLNESVEQYRRAMAWGIDVIQTDHPLRVLRAVELDAATRR</sequence>
<dbReference type="InterPro" id="IPR006311">
    <property type="entry name" value="TAT_signal"/>
</dbReference>
<dbReference type="PANTHER" id="PTHR46211">
    <property type="entry name" value="GLYCEROPHOSPHORYL DIESTER PHOSPHODIESTERASE"/>
    <property type="match status" value="1"/>
</dbReference>
<accession>A0ABU5EUK6</accession>
<reference evidence="3" key="1">
    <citation type="journal article" date="2023" name="Mar. Drugs">
        <title>Gemmata algarum, a Novel Planctomycete Isolated from an Algal Mat, Displays Antimicrobial Activity.</title>
        <authorList>
            <person name="Kumar G."/>
            <person name="Kallscheuer N."/>
            <person name="Kashif M."/>
            <person name="Ahamad S."/>
            <person name="Jagadeeshwari U."/>
            <person name="Pannikurungottu S."/>
            <person name="Haufschild T."/>
            <person name="Kabuu M."/>
            <person name="Sasikala C."/>
            <person name="Jogler C."/>
            <person name="Ramana C."/>
        </authorList>
    </citation>
    <scope>NUCLEOTIDE SEQUENCE [LARGE SCALE GENOMIC DNA]</scope>
    <source>
        <strain evidence="3">JC673</strain>
    </source>
</reference>
<comment type="caution">
    <text evidence="2">The sequence shown here is derived from an EMBL/GenBank/DDBJ whole genome shotgun (WGS) entry which is preliminary data.</text>
</comment>